<dbReference type="Proteomes" id="UP001597013">
    <property type="component" value="Unassembled WGS sequence"/>
</dbReference>
<name>A0ABW3NAX2_9FLAO</name>
<evidence type="ECO:0000313" key="2">
    <source>
        <dbReference type="Proteomes" id="UP001597013"/>
    </source>
</evidence>
<proteinExistence type="predicted"/>
<sequence>MKRILTFITAFTFILTSCEGPQGPPGFDGFDGQDGRDGIAIPPSFEIVVDFNAANNYEYVEAYGFDVSQTDITLVYILWDTLDDGTEIWRLMPQTVIFEDGNDLVYNFDFTLFDVRFFLEGSDLDGLANVWTQDQVFRVVVIPANNVGRADYSDINNVIETYNIESFPRR</sequence>
<comment type="caution">
    <text evidence="1">The sequence shown here is derived from an EMBL/GenBank/DDBJ whole genome shotgun (WGS) entry which is preliminary data.</text>
</comment>
<dbReference type="RefSeq" id="WP_386131063.1">
    <property type="nucleotide sequence ID" value="NZ_JBHTJL010000015.1"/>
</dbReference>
<dbReference type="PROSITE" id="PS51257">
    <property type="entry name" value="PROKAR_LIPOPROTEIN"/>
    <property type="match status" value="1"/>
</dbReference>
<accession>A0ABW3NAX2</accession>
<dbReference type="EMBL" id="JBHTJL010000015">
    <property type="protein sequence ID" value="MFD1063705.1"/>
    <property type="molecule type" value="Genomic_DNA"/>
</dbReference>
<organism evidence="1 2">
    <name type="scientific">Winogradskyella litorisediminis</name>
    <dbReference type="NCBI Taxonomy" id="1156618"/>
    <lineage>
        <taxon>Bacteria</taxon>
        <taxon>Pseudomonadati</taxon>
        <taxon>Bacteroidota</taxon>
        <taxon>Flavobacteriia</taxon>
        <taxon>Flavobacteriales</taxon>
        <taxon>Flavobacteriaceae</taxon>
        <taxon>Winogradskyella</taxon>
    </lineage>
</organism>
<protein>
    <submittedName>
        <fullName evidence="1">Collagen-like protein</fullName>
    </submittedName>
</protein>
<reference evidence="2" key="1">
    <citation type="journal article" date="2019" name="Int. J. Syst. Evol. Microbiol.">
        <title>The Global Catalogue of Microorganisms (GCM) 10K type strain sequencing project: providing services to taxonomists for standard genome sequencing and annotation.</title>
        <authorList>
            <consortium name="The Broad Institute Genomics Platform"/>
            <consortium name="The Broad Institute Genome Sequencing Center for Infectious Disease"/>
            <person name="Wu L."/>
            <person name="Ma J."/>
        </authorList>
    </citation>
    <scope>NUCLEOTIDE SEQUENCE [LARGE SCALE GENOMIC DNA]</scope>
    <source>
        <strain evidence="2">CCUG 62215</strain>
    </source>
</reference>
<evidence type="ECO:0000313" key="1">
    <source>
        <dbReference type="EMBL" id="MFD1063705.1"/>
    </source>
</evidence>
<keyword evidence="2" id="KW-1185">Reference proteome</keyword>
<gene>
    <name evidence="1" type="ORF">ACFQ1Q_10655</name>
</gene>